<accession>A0AAW1QJI9</accession>
<protein>
    <submittedName>
        <fullName evidence="2">Uncharacterized protein</fullName>
    </submittedName>
</protein>
<evidence type="ECO:0000256" key="1">
    <source>
        <dbReference type="SAM" id="MobiDB-lite"/>
    </source>
</evidence>
<reference evidence="2 3" key="1">
    <citation type="journal article" date="2024" name="Nat. Commun.">
        <title>Phylogenomics reveals the evolutionary origins of lichenization in chlorophyte algae.</title>
        <authorList>
            <person name="Puginier C."/>
            <person name="Libourel C."/>
            <person name="Otte J."/>
            <person name="Skaloud P."/>
            <person name="Haon M."/>
            <person name="Grisel S."/>
            <person name="Petersen M."/>
            <person name="Berrin J.G."/>
            <person name="Delaux P.M."/>
            <person name="Dal Grande F."/>
            <person name="Keller J."/>
        </authorList>
    </citation>
    <scope>NUCLEOTIDE SEQUENCE [LARGE SCALE GENOMIC DNA]</scope>
    <source>
        <strain evidence="2 3">SAG 2145</strain>
    </source>
</reference>
<keyword evidence="3" id="KW-1185">Reference proteome</keyword>
<dbReference type="AlphaFoldDB" id="A0AAW1QJI9"/>
<sequence length="75" mass="8161">MDTLTGPLDSLRQSLTSKSSSYVWAFPSANNQAGGHPDPQATSQQQQQQQLIPWPQMPQQDMQLPGACSVCRSSS</sequence>
<proteinExistence type="predicted"/>
<dbReference type="EMBL" id="JALJOS010000036">
    <property type="protein sequence ID" value="KAK9821622.1"/>
    <property type="molecule type" value="Genomic_DNA"/>
</dbReference>
<feature type="compositionally biased region" description="Low complexity" evidence="1">
    <location>
        <begin position="37"/>
        <end position="60"/>
    </location>
</feature>
<feature type="region of interest" description="Disordered" evidence="1">
    <location>
        <begin position="26"/>
        <end position="75"/>
    </location>
</feature>
<comment type="caution">
    <text evidence="2">The sequence shown here is derived from an EMBL/GenBank/DDBJ whole genome shotgun (WGS) entry which is preliminary data.</text>
</comment>
<organism evidence="2 3">
    <name type="scientific">Apatococcus lobatus</name>
    <dbReference type="NCBI Taxonomy" id="904363"/>
    <lineage>
        <taxon>Eukaryota</taxon>
        <taxon>Viridiplantae</taxon>
        <taxon>Chlorophyta</taxon>
        <taxon>core chlorophytes</taxon>
        <taxon>Trebouxiophyceae</taxon>
        <taxon>Chlorellales</taxon>
        <taxon>Chlorellaceae</taxon>
        <taxon>Apatococcus</taxon>
    </lineage>
</organism>
<evidence type="ECO:0000313" key="2">
    <source>
        <dbReference type="EMBL" id="KAK9821622.1"/>
    </source>
</evidence>
<gene>
    <name evidence="2" type="ORF">WJX74_000644</name>
</gene>
<dbReference type="Proteomes" id="UP001438707">
    <property type="component" value="Unassembled WGS sequence"/>
</dbReference>
<name>A0AAW1QJI9_9CHLO</name>
<evidence type="ECO:0000313" key="3">
    <source>
        <dbReference type="Proteomes" id="UP001438707"/>
    </source>
</evidence>